<feature type="signal peptide" evidence="1">
    <location>
        <begin position="1"/>
        <end position="22"/>
    </location>
</feature>
<proteinExistence type="predicted"/>
<dbReference type="RefSeq" id="WP_096995771.1">
    <property type="nucleotide sequence ID" value="NZ_JBHSII010000001.1"/>
</dbReference>
<dbReference type="AlphaFoldDB" id="A0A240EQM8"/>
<organism evidence="2 3">
    <name type="scientific">Vibrio thalassae</name>
    <dbReference type="NCBI Taxonomy" id="1243014"/>
    <lineage>
        <taxon>Bacteria</taxon>
        <taxon>Pseudomonadati</taxon>
        <taxon>Pseudomonadota</taxon>
        <taxon>Gammaproteobacteria</taxon>
        <taxon>Vibrionales</taxon>
        <taxon>Vibrionaceae</taxon>
        <taxon>Vibrio</taxon>
    </lineage>
</organism>
<evidence type="ECO:0000313" key="2">
    <source>
        <dbReference type="EMBL" id="SNX50924.1"/>
    </source>
</evidence>
<evidence type="ECO:0000256" key="1">
    <source>
        <dbReference type="SAM" id="SignalP"/>
    </source>
</evidence>
<keyword evidence="1" id="KW-0732">Signal</keyword>
<reference evidence="3" key="1">
    <citation type="submission" date="2016-06" db="EMBL/GenBank/DDBJ databases">
        <authorList>
            <person name="Rodrigo-Torres L."/>
            <person name="Arahal R.D."/>
            <person name="Lucena T."/>
        </authorList>
    </citation>
    <scope>NUCLEOTIDE SEQUENCE [LARGE SCALE GENOMIC DNA]</scope>
    <source>
        <strain evidence="3">CECT8203</strain>
    </source>
</reference>
<dbReference type="OrthoDB" id="5917966at2"/>
<dbReference type="EMBL" id="OANU01000184">
    <property type="protein sequence ID" value="SNX50924.1"/>
    <property type="molecule type" value="Genomic_DNA"/>
</dbReference>
<protein>
    <submittedName>
        <fullName evidence="2">Uncharacterized protein</fullName>
    </submittedName>
</protein>
<sequence>MTKSLANFFALLLLCLPFYSHSADEDKEWYTSKGGEYLVRDSLHGNLHALLSTSKSGTQSVYIVMRDSDCVDQSSDIISHDPIYINGTLTRYNQYCDGERRYFMPATRAGRENLLNEFKLKNVVKVKTYDGDTTFSFSAKGFTAKLKALNVSKKGI</sequence>
<dbReference type="Proteomes" id="UP000219336">
    <property type="component" value="Unassembled WGS sequence"/>
</dbReference>
<keyword evidence="3" id="KW-1185">Reference proteome</keyword>
<gene>
    <name evidence="2" type="ORF">VTH8203_04599</name>
</gene>
<accession>A0A240EQM8</accession>
<evidence type="ECO:0000313" key="3">
    <source>
        <dbReference type="Proteomes" id="UP000219336"/>
    </source>
</evidence>
<feature type="chain" id="PRO_5012444442" evidence="1">
    <location>
        <begin position="23"/>
        <end position="156"/>
    </location>
</feature>
<name>A0A240EQM8_9VIBR</name>